<dbReference type="Proteomes" id="UP001500740">
    <property type="component" value="Unassembled WGS sequence"/>
</dbReference>
<name>A0ABP3K1P5_9BACI</name>
<dbReference type="EMBL" id="BAAACZ010000027">
    <property type="protein sequence ID" value="GAA0469383.1"/>
    <property type="molecule type" value="Genomic_DNA"/>
</dbReference>
<organism evidence="1 2">
    <name type="scientific">Alkalibacillus silvisoli</name>
    <dbReference type="NCBI Taxonomy" id="392823"/>
    <lineage>
        <taxon>Bacteria</taxon>
        <taxon>Bacillati</taxon>
        <taxon>Bacillota</taxon>
        <taxon>Bacilli</taxon>
        <taxon>Bacillales</taxon>
        <taxon>Bacillaceae</taxon>
        <taxon>Alkalibacillus</taxon>
    </lineage>
</organism>
<sequence length="142" mass="16786">MNTSRMLAFDPNYEPFPCHEGDEVFANGIFQFNISHMMEHIHSGSLIVKTERIDVNRWFKTHYRPSVNEKHLQTVDIKIPVIQAEIRPGKYSIIDGNHRMERAYREGAQYVDSYKLQAEQLVPYFVNKQGYKAFIDYWNSKL</sequence>
<gene>
    <name evidence="1" type="ORF">GCM10008935_26500</name>
</gene>
<protein>
    <recommendedName>
        <fullName evidence="3">ParB/Sulfiredoxin domain-containing protein</fullName>
    </recommendedName>
</protein>
<evidence type="ECO:0000313" key="1">
    <source>
        <dbReference type="EMBL" id="GAA0469383.1"/>
    </source>
</evidence>
<comment type="caution">
    <text evidence="1">The sequence shown here is derived from an EMBL/GenBank/DDBJ whole genome shotgun (WGS) entry which is preliminary data.</text>
</comment>
<keyword evidence="2" id="KW-1185">Reference proteome</keyword>
<evidence type="ECO:0000313" key="2">
    <source>
        <dbReference type="Proteomes" id="UP001500740"/>
    </source>
</evidence>
<reference evidence="2" key="1">
    <citation type="journal article" date="2019" name="Int. J. Syst. Evol. Microbiol.">
        <title>The Global Catalogue of Microorganisms (GCM) 10K type strain sequencing project: providing services to taxonomists for standard genome sequencing and annotation.</title>
        <authorList>
            <consortium name="The Broad Institute Genomics Platform"/>
            <consortium name="The Broad Institute Genome Sequencing Center for Infectious Disease"/>
            <person name="Wu L."/>
            <person name="Ma J."/>
        </authorList>
    </citation>
    <scope>NUCLEOTIDE SEQUENCE [LARGE SCALE GENOMIC DNA]</scope>
    <source>
        <strain evidence="2">JCM 14193</strain>
    </source>
</reference>
<dbReference type="RefSeq" id="WP_343784316.1">
    <property type="nucleotide sequence ID" value="NZ_BAAACZ010000027.1"/>
</dbReference>
<evidence type="ECO:0008006" key="3">
    <source>
        <dbReference type="Google" id="ProtNLM"/>
    </source>
</evidence>
<accession>A0ABP3K1P5</accession>
<proteinExistence type="predicted"/>